<dbReference type="Proteomes" id="UP000193623">
    <property type="component" value="Unassembled WGS sequence"/>
</dbReference>
<evidence type="ECO:0000313" key="2">
    <source>
        <dbReference type="Proteomes" id="UP000193623"/>
    </source>
</evidence>
<keyword evidence="2" id="KW-1185">Reference proteome</keyword>
<dbReference type="AlphaFoldDB" id="A0A1Y5RF43"/>
<sequence>MFSMRRAHAIYCDLQTVTTQQREGWPRDPSGHAAQRCLIYRIKGRPEADGMLPLDEVIRPILMPRRGFGCTGFLDQNMIMEELHAVRFHQVGRNLRRRRRGDGCVKLRNTPPIKTINKEPPAFAVFQVFGGIGARLCHVAGDTFSQKIDLTPKQSVNQDNTVPLIGFDVRGGDKGGMALAFRLCAAQREGSYHEGRQWSLPNARPSRTQATINWRASSDI</sequence>
<protein>
    <submittedName>
        <fullName evidence="1">Uncharacterized protein</fullName>
    </submittedName>
</protein>
<evidence type="ECO:0000313" key="1">
    <source>
        <dbReference type="EMBL" id="SLN13363.1"/>
    </source>
</evidence>
<proteinExistence type="predicted"/>
<dbReference type="EMBL" id="FWFT01000001">
    <property type="protein sequence ID" value="SLN13363.1"/>
    <property type="molecule type" value="Genomic_DNA"/>
</dbReference>
<gene>
    <name evidence="1" type="ORF">PSJ8397_00218</name>
</gene>
<organism evidence="1 2">
    <name type="scientific">Pseudooctadecabacter jejudonensis</name>
    <dbReference type="NCBI Taxonomy" id="1391910"/>
    <lineage>
        <taxon>Bacteria</taxon>
        <taxon>Pseudomonadati</taxon>
        <taxon>Pseudomonadota</taxon>
        <taxon>Alphaproteobacteria</taxon>
        <taxon>Rhodobacterales</taxon>
        <taxon>Paracoccaceae</taxon>
        <taxon>Pseudooctadecabacter</taxon>
    </lineage>
</organism>
<accession>A0A1Y5RF43</accession>
<name>A0A1Y5RF43_9RHOB</name>
<reference evidence="1 2" key="1">
    <citation type="submission" date="2017-03" db="EMBL/GenBank/DDBJ databases">
        <authorList>
            <person name="Afonso C.L."/>
            <person name="Miller P.J."/>
            <person name="Scott M.A."/>
            <person name="Spackman E."/>
            <person name="Goraichik I."/>
            <person name="Dimitrov K.M."/>
            <person name="Suarez D.L."/>
            <person name="Swayne D.E."/>
        </authorList>
    </citation>
    <scope>NUCLEOTIDE SEQUENCE [LARGE SCALE GENOMIC DNA]</scope>
    <source>
        <strain evidence="1 2">CECT 8397</strain>
    </source>
</reference>